<dbReference type="AlphaFoldDB" id="A0A162BN69"/>
<dbReference type="PANTHER" id="PTHR43736:SF1">
    <property type="entry name" value="DIHYDRONEOPTERIN TRIPHOSPHATE DIPHOSPHATASE"/>
    <property type="match status" value="1"/>
</dbReference>
<dbReference type="GO" id="GO:0016787">
    <property type="term" value="F:hydrolase activity"/>
    <property type="evidence" value="ECO:0007669"/>
    <property type="project" value="UniProtKB-KW"/>
</dbReference>
<evidence type="ECO:0000256" key="1">
    <source>
        <dbReference type="ARBA" id="ARBA00001946"/>
    </source>
</evidence>
<dbReference type="InterPro" id="IPR000086">
    <property type="entry name" value="NUDIX_hydrolase_dom"/>
</dbReference>
<dbReference type="PROSITE" id="PS00893">
    <property type="entry name" value="NUDIX_BOX"/>
    <property type="match status" value="1"/>
</dbReference>
<accession>A0A162BN69</accession>
<organism evidence="5 6">
    <name type="scientific">Pseudoalteromonas luteoviolacea CPMOR-1</name>
    <dbReference type="NCBI Taxonomy" id="1365248"/>
    <lineage>
        <taxon>Bacteria</taxon>
        <taxon>Pseudomonadati</taxon>
        <taxon>Pseudomonadota</taxon>
        <taxon>Gammaproteobacteria</taxon>
        <taxon>Alteromonadales</taxon>
        <taxon>Pseudoalteromonadaceae</taxon>
        <taxon>Pseudoalteromonas</taxon>
    </lineage>
</organism>
<sequence>MWYTAYLHSQPIQLFMKQLNIEPAKPLSGSHFIRHTARAIVTRQQDILLLYTARYDDYTLPGGGVDEGEEIEVALERELLEETGAKSITHIKPFGIYEEFQRWHKPEFDNVHIISHCFEVEICGTFTAPQMESYEQANGMRPVWVNIQKAIAHNRDTLANSDKKGQSIQRELTILKTVATEIMGLNCD</sequence>
<dbReference type="InterPro" id="IPR020084">
    <property type="entry name" value="NUDIX_hydrolase_CS"/>
</dbReference>
<dbReference type="PATRIC" id="fig|1365248.3.peg.1878"/>
<comment type="similarity">
    <text evidence="3">Belongs to the Nudix hydrolase family.</text>
</comment>
<gene>
    <name evidence="5" type="ORF">N473_14820</name>
</gene>
<dbReference type="PROSITE" id="PS51462">
    <property type="entry name" value="NUDIX"/>
    <property type="match status" value="1"/>
</dbReference>
<dbReference type="PRINTS" id="PR00502">
    <property type="entry name" value="NUDIXFAMILY"/>
</dbReference>
<dbReference type="SUPFAM" id="SSF55811">
    <property type="entry name" value="Nudix"/>
    <property type="match status" value="1"/>
</dbReference>
<dbReference type="EMBL" id="AUYC01000021">
    <property type="protein sequence ID" value="KZN64593.1"/>
    <property type="molecule type" value="Genomic_DNA"/>
</dbReference>
<dbReference type="PANTHER" id="PTHR43736">
    <property type="entry name" value="ADP-RIBOSE PYROPHOSPHATASE"/>
    <property type="match status" value="1"/>
</dbReference>
<dbReference type="CDD" id="cd02883">
    <property type="entry name" value="NUDIX_Hydrolase"/>
    <property type="match status" value="1"/>
</dbReference>
<evidence type="ECO:0000313" key="6">
    <source>
        <dbReference type="Proteomes" id="UP000076486"/>
    </source>
</evidence>
<evidence type="ECO:0000256" key="3">
    <source>
        <dbReference type="RuleBase" id="RU003476"/>
    </source>
</evidence>
<protein>
    <recommendedName>
        <fullName evidence="4">Nudix hydrolase domain-containing protein</fullName>
    </recommendedName>
</protein>
<evidence type="ECO:0000256" key="2">
    <source>
        <dbReference type="ARBA" id="ARBA00022801"/>
    </source>
</evidence>
<keyword evidence="2 3" id="KW-0378">Hydrolase</keyword>
<dbReference type="Gene3D" id="3.90.79.10">
    <property type="entry name" value="Nucleoside Triphosphate Pyrophosphohydrolase"/>
    <property type="match status" value="1"/>
</dbReference>
<reference evidence="5 6" key="1">
    <citation type="submission" date="2013-07" db="EMBL/GenBank/DDBJ databases">
        <title>Comparative Genomic and Metabolomic Analysis of Twelve Strains of Pseudoalteromonas luteoviolacea.</title>
        <authorList>
            <person name="Vynne N.G."/>
            <person name="Mansson M."/>
            <person name="Gram L."/>
        </authorList>
    </citation>
    <scope>NUCLEOTIDE SEQUENCE [LARGE SCALE GENOMIC DNA]</scope>
    <source>
        <strain evidence="5 6">CPMOR-1</strain>
    </source>
</reference>
<feature type="domain" description="Nudix hydrolase" evidence="4">
    <location>
        <begin position="32"/>
        <end position="171"/>
    </location>
</feature>
<dbReference type="Pfam" id="PF00293">
    <property type="entry name" value="NUDIX"/>
    <property type="match status" value="1"/>
</dbReference>
<evidence type="ECO:0000313" key="5">
    <source>
        <dbReference type="EMBL" id="KZN64593.1"/>
    </source>
</evidence>
<proteinExistence type="inferred from homology"/>
<comment type="cofactor">
    <cofactor evidence="1">
        <name>Mg(2+)</name>
        <dbReference type="ChEBI" id="CHEBI:18420"/>
    </cofactor>
</comment>
<dbReference type="Proteomes" id="UP000076486">
    <property type="component" value="Unassembled WGS sequence"/>
</dbReference>
<name>A0A162BN69_9GAMM</name>
<evidence type="ECO:0000259" key="4">
    <source>
        <dbReference type="PROSITE" id="PS51462"/>
    </source>
</evidence>
<dbReference type="InterPro" id="IPR015797">
    <property type="entry name" value="NUDIX_hydrolase-like_dom_sf"/>
</dbReference>
<dbReference type="InterPro" id="IPR020476">
    <property type="entry name" value="Nudix_hydrolase"/>
</dbReference>
<comment type="caution">
    <text evidence="5">The sequence shown here is derived from an EMBL/GenBank/DDBJ whole genome shotgun (WGS) entry which is preliminary data.</text>
</comment>